<dbReference type="EMBL" id="JBBNAF010000002">
    <property type="protein sequence ID" value="KAK9163379.1"/>
    <property type="molecule type" value="Genomic_DNA"/>
</dbReference>
<evidence type="ECO:0000256" key="1">
    <source>
        <dbReference type="SAM" id="MobiDB-lite"/>
    </source>
</evidence>
<evidence type="ECO:0000313" key="3">
    <source>
        <dbReference type="Proteomes" id="UP001420932"/>
    </source>
</evidence>
<proteinExistence type="predicted"/>
<reference evidence="2 3" key="1">
    <citation type="submission" date="2024-01" db="EMBL/GenBank/DDBJ databases">
        <title>Genome assemblies of Stephania.</title>
        <authorList>
            <person name="Yang L."/>
        </authorList>
    </citation>
    <scope>NUCLEOTIDE SEQUENCE [LARGE SCALE GENOMIC DNA]</scope>
    <source>
        <strain evidence="2">YNDBR</strain>
        <tissue evidence="2">Leaf</tissue>
    </source>
</reference>
<evidence type="ECO:0000313" key="2">
    <source>
        <dbReference type="EMBL" id="KAK9163379.1"/>
    </source>
</evidence>
<accession>A0AAP0L6W6</accession>
<feature type="region of interest" description="Disordered" evidence="1">
    <location>
        <begin position="1"/>
        <end position="73"/>
    </location>
</feature>
<organism evidence="2 3">
    <name type="scientific">Stephania yunnanensis</name>
    <dbReference type="NCBI Taxonomy" id="152371"/>
    <lineage>
        <taxon>Eukaryota</taxon>
        <taxon>Viridiplantae</taxon>
        <taxon>Streptophyta</taxon>
        <taxon>Embryophyta</taxon>
        <taxon>Tracheophyta</taxon>
        <taxon>Spermatophyta</taxon>
        <taxon>Magnoliopsida</taxon>
        <taxon>Ranunculales</taxon>
        <taxon>Menispermaceae</taxon>
        <taxon>Menispermoideae</taxon>
        <taxon>Cissampelideae</taxon>
        <taxon>Stephania</taxon>
    </lineage>
</organism>
<protein>
    <submittedName>
        <fullName evidence="2">Uncharacterized protein</fullName>
    </submittedName>
</protein>
<feature type="compositionally biased region" description="Basic and acidic residues" evidence="1">
    <location>
        <begin position="30"/>
        <end position="53"/>
    </location>
</feature>
<name>A0AAP0L6W6_9MAGN</name>
<keyword evidence="3" id="KW-1185">Reference proteome</keyword>
<dbReference type="Proteomes" id="UP001420932">
    <property type="component" value="Unassembled WGS sequence"/>
</dbReference>
<gene>
    <name evidence="2" type="ORF">Syun_004281</name>
</gene>
<sequence>MKRGGGPAPDPRRRRQQRLAETTTLAWWTGERERTLNKECSRGDARRSHDGNGGREPLTAAEAMDGQDGQRGA</sequence>
<comment type="caution">
    <text evidence="2">The sequence shown here is derived from an EMBL/GenBank/DDBJ whole genome shotgun (WGS) entry which is preliminary data.</text>
</comment>
<dbReference type="AlphaFoldDB" id="A0AAP0L6W6"/>